<evidence type="ECO:0000313" key="2">
    <source>
        <dbReference type="EMBL" id="ELU44035.1"/>
    </source>
</evidence>
<feature type="chain" id="PRO_5003997336" evidence="1">
    <location>
        <begin position="20"/>
        <end position="88"/>
    </location>
</feature>
<dbReference type="EMBL" id="AFRT01000448">
    <property type="protein sequence ID" value="ELU44035.1"/>
    <property type="molecule type" value="Genomic_DNA"/>
</dbReference>
<feature type="signal peptide" evidence="1">
    <location>
        <begin position="1"/>
        <end position="19"/>
    </location>
</feature>
<evidence type="ECO:0000256" key="1">
    <source>
        <dbReference type="SAM" id="SignalP"/>
    </source>
</evidence>
<keyword evidence="3" id="KW-1185">Reference proteome</keyword>
<dbReference type="AlphaFoldDB" id="L8X1C6"/>
<keyword evidence="1" id="KW-0732">Signal</keyword>
<dbReference type="HOGENOM" id="CLU_2470623_0_0_1"/>
<protein>
    <submittedName>
        <fullName evidence="2">Uncharacterized protein</fullName>
    </submittedName>
</protein>
<reference evidence="2 3" key="1">
    <citation type="journal article" date="2013" name="Nat. Commun.">
        <title>The evolution and pathogenic mechanisms of the rice sheath blight pathogen.</title>
        <authorList>
            <person name="Zheng A."/>
            <person name="Lin R."/>
            <person name="Xu L."/>
            <person name="Qin P."/>
            <person name="Tang C."/>
            <person name="Ai P."/>
            <person name="Zhang D."/>
            <person name="Liu Y."/>
            <person name="Sun Z."/>
            <person name="Feng H."/>
            <person name="Wang Y."/>
            <person name="Chen Y."/>
            <person name="Liang X."/>
            <person name="Fu R."/>
            <person name="Li Q."/>
            <person name="Zhang J."/>
            <person name="Yu X."/>
            <person name="Xie Z."/>
            <person name="Ding L."/>
            <person name="Guan P."/>
            <person name="Tang J."/>
            <person name="Liang Y."/>
            <person name="Wang S."/>
            <person name="Deng Q."/>
            <person name="Li S."/>
            <person name="Zhu J."/>
            <person name="Wang L."/>
            <person name="Liu H."/>
            <person name="Li P."/>
        </authorList>
    </citation>
    <scope>NUCLEOTIDE SEQUENCE [LARGE SCALE GENOMIC DNA]</scope>
    <source>
        <strain evidence="3">AG-1 IA</strain>
    </source>
</reference>
<evidence type="ECO:0000313" key="3">
    <source>
        <dbReference type="Proteomes" id="UP000011668"/>
    </source>
</evidence>
<name>L8X1C6_THACA</name>
<sequence length="88" mass="9930">MAEFISLYNWVIFVLTTSAQDSGREAFENLGIYRHRLIVELAPKKLTTSKSDKRGSAVFEIRVDLGSSGYLSIQLIARRRFHAVTPSV</sequence>
<comment type="caution">
    <text evidence="2">The sequence shown here is derived from an EMBL/GenBank/DDBJ whole genome shotgun (WGS) entry which is preliminary data.</text>
</comment>
<organism evidence="2 3">
    <name type="scientific">Thanatephorus cucumeris (strain AG1-IA)</name>
    <name type="common">Rice sheath blight fungus</name>
    <name type="synonym">Rhizoctonia solani</name>
    <dbReference type="NCBI Taxonomy" id="983506"/>
    <lineage>
        <taxon>Eukaryota</taxon>
        <taxon>Fungi</taxon>
        <taxon>Dikarya</taxon>
        <taxon>Basidiomycota</taxon>
        <taxon>Agaricomycotina</taxon>
        <taxon>Agaricomycetes</taxon>
        <taxon>Cantharellales</taxon>
        <taxon>Ceratobasidiaceae</taxon>
        <taxon>Rhizoctonia</taxon>
        <taxon>Rhizoctonia solani AG-1</taxon>
    </lineage>
</organism>
<dbReference type="Proteomes" id="UP000011668">
    <property type="component" value="Unassembled WGS sequence"/>
</dbReference>
<accession>L8X1C6</accession>
<gene>
    <name evidence="2" type="ORF">AG1IA_01933</name>
</gene>
<proteinExistence type="predicted"/>